<dbReference type="SUPFAM" id="SSF51905">
    <property type="entry name" value="FAD/NAD(P)-binding domain"/>
    <property type="match status" value="1"/>
</dbReference>
<evidence type="ECO:0000256" key="9">
    <source>
        <dbReference type="ARBA" id="ARBA00023002"/>
    </source>
</evidence>
<dbReference type="RefSeq" id="XP_064700774.1">
    <property type="nucleotide sequence ID" value="XM_064853011.1"/>
</dbReference>
<organism evidence="14 15">
    <name type="scientific">Exophiala bonariae</name>
    <dbReference type="NCBI Taxonomy" id="1690606"/>
    <lineage>
        <taxon>Eukaryota</taxon>
        <taxon>Fungi</taxon>
        <taxon>Dikarya</taxon>
        <taxon>Ascomycota</taxon>
        <taxon>Pezizomycotina</taxon>
        <taxon>Eurotiomycetes</taxon>
        <taxon>Chaetothyriomycetidae</taxon>
        <taxon>Chaetothyriales</taxon>
        <taxon>Herpotrichiellaceae</taxon>
        <taxon>Exophiala</taxon>
    </lineage>
</organism>
<comment type="catalytic activity">
    <reaction evidence="12">
        <text>L-ornithine + NADH + O2 = N(5)-hydroxy-L-ornithine + NAD(+) + H2O</text>
        <dbReference type="Rhea" id="RHEA:41512"/>
        <dbReference type="ChEBI" id="CHEBI:15377"/>
        <dbReference type="ChEBI" id="CHEBI:15379"/>
        <dbReference type="ChEBI" id="CHEBI:46911"/>
        <dbReference type="ChEBI" id="CHEBI:57540"/>
        <dbReference type="ChEBI" id="CHEBI:57945"/>
        <dbReference type="ChEBI" id="CHEBI:78275"/>
        <dbReference type="EC" id="1.14.13.196"/>
    </reaction>
</comment>
<name>A0AAV9MW34_9EURO</name>
<evidence type="ECO:0000256" key="3">
    <source>
        <dbReference type="ARBA" id="ARBA00007588"/>
    </source>
</evidence>
<evidence type="ECO:0000256" key="8">
    <source>
        <dbReference type="ARBA" id="ARBA00022857"/>
    </source>
</evidence>
<evidence type="ECO:0000256" key="2">
    <source>
        <dbReference type="ARBA" id="ARBA00004924"/>
    </source>
</evidence>
<keyword evidence="9" id="KW-0560">Oxidoreductase</keyword>
<keyword evidence="15" id="KW-1185">Reference proteome</keyword>
<accession>A0AAV9MW34</accession>
<keyword evidence="6" id="KW-0285">Flavoprotein</keyword>
<evidence type="ECO:0000256" key="10">
    <source>
        <dbReference type="ARBA" id="ARBA00030351"/>
    </source>
</evidence>
<evidence type="ECO:0000313" key="14">
    <source>
        <dbReference type="EMBL" id="KAK5045138.1"/>
    </source>
</evidence>
<evidence type="ECO:0000256" key="7">
    <source>
        <dbReference type="ARBA" id="ARBA00022827"/>
    </source>
</evidence>
<dbReference type="PRINTS" id="PR00368">
    <property type="entry name" value="FADPNR"/>
</dbReference>
<comment type="caution">
    <text evidence="14">The sequence shown here is derived from an EMBL/GenBank/DDBJ whole genome shotgun (WGS) entry which is preliminary data.</text>
</comment>
<sequence>MAPSAIAPEAGTGRVSESTSPFLGNGSWQVRPVDENGSSQTFPSTSSLYAPGLQEVHDLIGVGFGPASLAIAVALSDSLEGQEPVGHGFNTPKVRFLERQQGFKWHAGMLLPGAKMQISFLKDLATLRDPRSHFTFLNYLKEHGRLVQFTNLATFLPSRLEFDDYLQWAAAHFNDVVEYGQQVQSIHPRKLGNNEKYDCFEVVSRDLSTGQSTTLLTRNVVVAVGGQPSRPSTFPAFHERILHSSEYNTRIDKVLPDKDGAYSIAVMGGGQSGAEVFNNLHERYPNATTRLIFRDSALRPSDDSPFVNEVFNPEAVDTFFEQPLDYRSRTLAKNKATNYSVVRLELIEKIYDDLYLQSIHHPDQREWQHQILPLRDITGFSDNGKRLTLNLTNLDPLSGNSTETISFDALILATGYRRDAHNELLKDCQTINGSQSGRWEPGRDYSLRLDNLQVEEGAGLWLQGCNEATHGLSDSLLSILSTRSGEVVDSIFGGQIKLNGH</sequence>
<evidence type="ECO:0000256" key="13">
    <source>
        <dbReference type="SAM" id="MobiDB-lite"/>
    </source>
</evidence>
<dbReference type="AlphaFoldDB" id="A0AAV9MW34"/>
<dbReference type="GeneID" id="89977630"/>
<comment type="catalytic activity">
    <reaction evidence="11">
        <text>L-ornithine + NADPH + O2 = N(5)-hydroxy-L-ornithine + NADP(+) + H2O</text>
        <dbReference type="Rhea" id="RHEA:41508"/>
        <dbReference type="ChEBI" id="CHEBI:15377"/>
        <dbReference type="ChEBI" id="CHEBI:15379"/>
        <dbReference type="ChEBI" id="CHEBI:46911"/>
        <dbReference type="ChEBI" id="CHEBI:57783"/>
        <dbReference type="ChEBI" id="CHEBI:58349"/>
        <dbReference type="ChEBI" id="CHEBI:78275"/>
        <dbReference type="EC" id="1.14.13.196"/>
    </reaction>
</comment>
<dbReference type="EMBL" id="JAVRRD010000039">
    <property type="protein sequence ID" value="KAK5045138.1"/>
    <property type="molecule type" value="Genomic_DNA"/>
</dbReference>
<dbReference type="GO" id="GO:0016491">
    <property type="term" value="F:oxidoreductase activity"/>
    <property type="evidence" value="ECO:0007669"/>
    <property type="project" value="UniProtKB-KW"/>
</dbReference>
<evidence type="ECO:0000256" key="6">
    <source>
        <dbReference type="ARBA" id="ARBA00022630"/>
    </source>
</evidence>
<protein>
    <recommendedName>
        <fullName evidence="5">L-ornithine N(5)-monooxygenase</fullName>
        <ecNumber evidence="4">1.14.13.196</ecNumber>
    </recommendedName>
    <alternativeName>
        <fullName evidence="10">L-ornithine N(5)-oxygenase</fullName>
    </alternativeName>
</protein>
<evidence type="ECO:0000256" key="11">
    <source>
        <dbReference type="ARBA" id="ARBA00047598"/>
    </source>
</evidence>
<evidence type="ECO:0000256" key="5">
    <source>
        <dbReference type="ARBA" id="ARBA00018612"/>
    </source>
</evidence>
<dbReference type="EC" id="1.14.13.196" evidence="4"/>
<evidence type="ECO:0000256" key="1">
    <source>
        <dbReference type="ARBA" id="ARBA00001974"/>
    </source>
</evidence>
<keyword evidence="8" id="KW-0521">NADP</keyword>
<dbReference type="InterPro" id="IPR025700">
    <property type="entry name" value="Lys/Orn_oxygenase"/>
</dbReference>
<proteinExistence type="inferred from homology"/>
<gene>
    <name evidence="14" type="ORF">LTR84_009471</name>
</gene>
<dbReference type="InterPro" id="IPR036188">
    <property type="entry name" value="FAD/NAD-bd_sf"/>
</dbReference>
<feature type="region of interest" description="Disordered" evidence="13">
    <location>
        <begin position="1"/>
        <end position="26"/>
    </location>
</feature>
<dbReference type="Pfam" id="PF13434">
    <property type="entry name" value="Lys_Orn_oxgnase"/>
    <property type="match status" value="1"/>
</dbReference>
<comment type="pathway">
    <text evidence="2">Siderophore biosynthesis.</text>
</comment>
<feature type="compositionally biased region" description="Polar residues" evidence="13">
    <location>
        <begin position="15"/>
        <end position="26"/>
    </location>
</feature>
<dbReference type="Proteomes" id="UP001358417">
    <property type="component" value="Unassembled WGS sequence"/>
</dbReference>
<dbReference type="PANTHER" id="PTHR42802:SF1">
    <property type="entry name" value="L-ORNITHINE N(5)-MONOOXYGENASE"/>
    <property type="match status" value="1"/>
</dbReference>
<comment type="cofactor">
    <cofactor evidence="1">
        <name>FAD</name>
        <dbReference type="ChEBI" id="CHEBI:57692"/>
    </cofactor>
</comment>
<keyword evidence="7" id="KW-0274">FAD</keyword>
<evidence type="ECO:0000256" key="12">
    <source>
        <dbReference type="ARBA" id="ARBA00049248"/>
    </source>
</evidence>
<dbReference type="PANTHER" id="PTHR42802">
    <property type="entry name" value="MONOOXYGENASE"/>
    <property type="match status" value="1"/>
</dbReference>
<evidence type="ECO:0000256" key="4">
    <source>
        <dbReference type="ARBA" id="ARBA00012881"/>
    </source>
</evidence>
<dbReference type="Gene3D" id="3.50.50.60">
    <property type="entry name" value="FAD/NAD(P)-binding domain"/>
    <property type="match status" value="1"/>
</dbReference>
<reference evidence="14 15" key="1">
    <citation type="submission" date="2023-08" db="EMBL/GenBank/DDBJ databases">
        <title>Black Yeasts Isolated from many extreme environments.</title>
        <authorList>
            <person name="Coleine C."/>
            <person name="Stajich J.E."/>
            <person name="Selbmann L."/>
        </authorList>
    </citation>
    <scope>NUCLEOTIDE SEQUENCE [LARGE SCALE GENOMIC DNA]</scope>
    <source>
        <strain evidence="14 15">CCFEE 5792</strain>
    </source>
</reference>
<dbReference type="GO" id="GO:0006879">
    <property type="term" value="P:intracellular iron ion homeostasis"/>
    <property type="evidence" value="ECO:0007669"/>
    <property type="project" value="TreeGrafter"/>
</dbReference>
<evidence type="ECO:0000313" key="15">
    <source>
        <dbReference type="Proteomes" id="UP001358417"/>
    </source>
</evidence>
<comment type="similarity">
    <text evidence="3">Belongs to the lysine N(6)-hydroxylase/L-ornithine N(5)-oxygenase family.</text>
</comment>